<dbReference type="EMBL" id="JAVFKD010000002">
    <property type="protein sequence ID" value="KAK5997405.1"/>
    <property type="molecule type" value="Genomic_DNA"/>
</dbReference>
<name>A0ABR0SYY9_9HYPO</name>
<evidence type="ECO:0000256" key="7">
    <source>
        <dbReference type="ARBA" id="ARBA00023136"/>
    </source>
</evidence>
<reference evidence="10 11" key="1">
    <citation type="submission" date="2024-01" db="EMBL/GenBank/DDBJ databases">
        <title>Complete genome of Cladobotryum mycophilum ATHUM6906.</title>
        <authorList>
            <person name="Christinaki A.C."/>
            <person name="Myridakis A.I."/>
            <person name="Kouvelis V.N."/>
        </authorList>
    </citation>
    <scope>NUCLEOTIDE SEQUENCE [LARGE SCALE GENOMIC DNA]</scope>
    <source>
        <strain evidence="10 11">ATHUM6906</strain>
    </source>
</reference>
<feature type="transmembrane region" description="Helical" evidence="9">
    <location>
        <begin position="28"/>
        <end position="47"/>
    </location>
</feature>
<evidence type="ECO:0000256" key="6">
    <source>
        <dbReference type="ARBA" id="ARBA00022989"/>
    </source>
</evidence>
<dbReference type="PANTHER" id="PTHR13202">
    <property type="entry name" value="MICROSOMAL SIGNAL PEPTIDASE 12 KDA SUBUNIT"/>
    <property type="match status" value="1"/>
</dbReference>
<evidence type="ECO:0000256" key="1">
    <source>
        <dbReference type="ARBA" id="ARBA00004477"/>
    </source>
</evidence>
<evidence type="ECO:0000256" key="4">
    <source>
        <dbReference type="ARBA" id="ARBA00022692"/>
    </source>
</evidence>
<evidence type="ECO:0000256" key="8">
    <source>
        <dbReference type="ARBA" id="ARBA00045204"/>
    </source>
</evidence>
<keyword evidence="4 9" id="KW-0812">Transmembrane</keyword>
<evidence type="ECO:0000256" key="9">
    <source>
        <dbReference type="SAM" id="Phobius"/>
    </source>
</evidence>
<evidence type="ECO:0000313" key="11">
    <source>
        <dbReference type="Proteomes" id="UP001338125"/>
    </source>
</evidence>
<keyword evidence="5" id="KW-0256">Endoplasmic reticulum</keyword>
<dbReference type="Proteomes" id="UP001338125">
    <property type="component" value="Unassembled WGS sequence"/>
</dbReference>
<protein>
    <recommendedName>
        <fullName evidence="3">Signal peptidase complex subunit 1</fullName>
    </recommendedName>
</protein>
<comment type="similarity">
    <text evidence="2">Belongs to the SPCS1 family.</text>
</comment>
<comment type="subcellular location">
    <subcellularLocation>
        <location evidence="1">Endoplasmic reticulum membrane</location>
        <topology evidence="1">Multi-pass membrane protein</topology>
    </subcellularLocation>
</comment>
<dbReference type="InterPro" id="IPR009542">
    <property type="entry name" value="Spc1/SPCS1"/>
</dbReference>
<comment type="caution">
    <text evidence="10">The sequence shown here is derived from an EMBL/GenBank/DDBJ whole genome shotgun (WGS) entry which is preliminary data.</text>
</comment>
<gene>
    <name evidence="10" type="ORF">PT974_02761</name>
</gene>
<comment type="function">
    <text evidence="8">Component of the signal peptidase complex (SPC) which catalyzes the cleavage of N-terminal signal sequences from nascent proteins as they are translocated into the lumen of the endoplasmic reticulum. Dispensable for SPC enzymatic activity.</text>
</comment>
<organism evidence="10 11">
    <name type="scientific">Cladobotryum mycophilum</name>
    <dbReference type="NCBI Taxonomy" id="491253"/>
    <lineage>
        <taxon>Eukaryota</taxon>
        <taxon>Fungi</taxon>
        <taxon>Dikarya</taxon>
        <taxon>Ascomycota</taxon>
        <taxon>Pezizomycotina</taxon>
        <taxon>Sordariomycetes</taxon>
        <taxon>Hypocreomycetidae</taxon>
        <taxon>Hypocreales</taxon>
        <taxon>Hypocreaceae</taxon>
        <taxon>Cladobotryum</taxon>
    </lineage>
</organism>
<dbReference type="Pfam" id="PF06645">
    <property type="entry name" value="SPC12"/>
    <property type="match status" value="1"/>
</dbReference>
<accession>A0ABR0SYY9</accession>
<feature type="transmembrane region" description="Helical" evidence="9">
    <location>
        <begin position="54"/>
        <end position="75"/>
    </location>
</feature>
<evidence type="ECO:0000256" key="2">
    <source>
        <dbReference type="ARBA" id="ARBA00005245"/>
    </source>
</evidence>
<keyword evidence="7 9" id="KW-0472">Membrane</keyword>
<sequence>MAEQILDKARDVVEGTIDFDGQRRAEGYATILLALTGLIAFNIGYALQDIRLCMYVGLSGTLLTFLVAVPSWPFYNTNPVKWLPVGSGLKARGG</sequence>
<dbReference type="PANTHER" id="PTHR13202:SF0">
    <property type="entry name" value="SIGNAL PEPTIDASE COMPLEX SUBUNIT 1"/>
    <property type="match status" value="1"/>
</dbReference>
<keyword evidence="11" id="KW-1185">Reference proteome</keyword>
<evidence type="ECO:0000313" key="10">
    <source>
        <dbReference type="EMBL" id="KAK5997405.1"/>
    </source>
</evidence>
<keyword evidence="6 9" id="KW-1133">Transmembrane helix</keyword>
<evidence type="ECO:0000256" key="3">
    <source>
        <dbReference type="ARBA" id="ARBA00017059"/>
    </source>
</evidence>
<evidence type="ECO:0000256" key="5">
    <source>
        <dbReference type="ARBA" id="ARBA00022824"/>
    </source>
</evidence>
<proteinExistence type="inferred from homology"/>